<dbReference type="GO" id="GO:0004407">
    <property type="term" value="F:histone deacetylase activity"/>
    <property type="evidence" value="ECO:0007669"/>
    <property type="project" value="TreeGrafter"/>
</dbReference>
<dbReference type="GO" id="GO:0040029">
    <property type="term" value="P:epigenetic regulation of gene expression"/>
    <property type="evidence" value="ECO:0007669"/>
    <property type="project" value="TreeGrafter"/>
</dbReference>
<comment type="similarity">
    <text evidence="1">Belongs to the histone deacetylase family.</text>
</comment>
<sequence length="330" mass="35930">MPSAAGQCSLRPNPYPEMRLKPLATLLLHHPTFANHKTSAGHPERPDRYRAVEAVLGQQEFDGLVREKAEMADLDTTRYVHTDRYVDALQDARPNEGYVYLDGDTMMEPSTWEVVLRGVGGTLQAVDKVLDGEVQNAFVACRPPGHHAESERAMGFCLFNNIGIGARHAQKKHGLKRVAIVDFDVHHGNGTQEIFYSDPSVLYASTHQMPLYPGTGAARETGVGNIFNAPLAPGDGGDKLRAAFEGKILPALDTFKPELIIVSAGFDAHERDPLGSLRMTAEDFAWVTRALMKSAEKNCEGRLVSVLEGGYDLQGLADSVGAHVGELMKG</sequence>
<evidence type="ECO:0000259" key="2">
    <source>
        <dbReference type="Pfam" id="PF00850"/>
    </source>
</evidence>
<dbReference type="PANTHER" id="PTHR10625:SF10">
    <property type="entry name" value="HISTONE DEACETYLASE HDAC1"/>
    <property type="match status" value="1"/>
</dbReference>
<dbReference type="AlphaFoldDB" id="A0A6S6QMQ2"/>
<protein>
    <submittedName>
        <fullName evidence="3">Acetoin utilization protein</fullName>
    </submittedName>
</protein>
<dbReference type="InterPro" id="IPR023696">
    <property type="entry name" value="Ureohydrolase_dom_sf"/>
</dbReference>
<gene>
    <name evidence="3" type="ORF">IZ6_09540</name>
</gene>
<name>A0A6S6QMQ2_9HYPH</name>
<feature type="domain" description="Histone deacetylase" evidence="2">
    <location>
        <begin position="42"/>
        <end position="326"/>
    </location>
</feature>
<dbReference type="Pfam" id="PF00850">
    <property type="entry name" value="Hist_deacetyl"/>
    <property type="match status" value="1"/>
</dbReference>
<proteinExistence type="inferred from homology"/>
<dbReference type="EMBL" id="AP023361">
    <property type="protein sequence ID" value="BCJ90219.1"/>
    <property type="molecule type" value="Genomic_DNA"/>
</dbReference>
<keyword evidence="4" id="KW-1185">Reference proteome</keyword>
<dbReference type="PRINTS" id="PR01270">
    <property type="entry name" value="HDASUPER"/>
</dbReference>
<dbReference type="InterPro" id="IPR023801">
    <property type="entry name" value="His_deacetylse_dom"/>
</dbReference>
<dbReference type="PANTHER" id="PTHR10625">
    <property type="entry name" value="HISTONE DEACETYLASE HDAC1-RELATED"/>
    <property type="match status" value="1"/>
</dbReference>
<accession>A0A6S6QMQ2</accession>
<dbReference type="CDD" id="cd11599">
    <property type="entry name" value="HDAC_classII_2"/>
    <property type="match status" value="1"/>
</dbReference>
<dbReference type="Proteomes" id="UP000515317">
    <property type="component" value="Chromosome"/>
</dbReference>
<reference evidence="3 4" key="1">
    <citation type="submission" date="2020-08" db="EMBL/GenBank/DDBJ databases">
        <title>Genome sequence of Rhizobiales bacterium strain IZ6.</title>
        <authorList>
            <person name="Nakai R."/>
            <person name="Naganuma T."/>
        </authorList>
    </citation>
    <scope>NUCLEOTIDE SEQUENCE [LARGE SCALE GENOMIC DNA]</scope>
    <source>
        <strain evidence="3 4">IZ6</strain>
    </source>
</reference>
<dbReference type="SUPFAM" id="SSF52768">
    <property type="entry name" value="Arginase/deacetylase"/>
    <property type="match status" value="1"/>
</dbReference>
<dbReference type="InterPro" id="IPR000286">
    <property type="entry name" value="HDACs"/>
</dbReference>
<evidence type="ECO:0000256" key="1">
    <source>
        <dbReference type="ARBA" id="ARBA00005947"/>
    </source>
</evidence>
<dbReference type="InterPro" id="IPR037138">
    <property type="entry name" value="His_deacetylse_dom_sf"/>
</dbReference>
<dbReference type="Gene3D" id="3.40.800.20">
    <property type="entry name" value="Histone deacetylase domain"/>
    <property type="match status" value="1"/>
</dbReference>
<evidence type="ECO:0000313" key="3">
    <source>
        <dbReference type="EMBL" id="BCJ90219.1"/>
    </source>
</evidence>
<organism evidence="3 4">
    <name type="scientific">Terrihabitans soli</name>
    <dbReference type="NCBI Taxonomy" id="708113"/>
    <lineage>
        <taxon>Bacteria</taxon>
        <taxon>Pseudomonadati</taxon>
        <taxon>Pseudomonadota</taxon>
        <taxon>Alphaproteobacteria</taxon>
        <taxon>Hyphomicrobiales</taxon>
        <taxon>Terrihabitans</taxon>
    </lineage>
</organism>
<evidence type="ECO:0000313" key="4">
    <source>
        <dbReference type="Proteomes" id="UP000515317"/>
    </source>
</evidence>
<dbReference type="KEGG" id="tso:IZ6_09540"/>